<dbReference type="EMBL" id="LXQA010126472">
    <property type="protein sequence ID" value="MCI21725.1"/>
    <property type="molecule type" value="Genomic_DNA"/>
</dbReference>
<feature type="non-terminal residue" evidence="1">
    <location>
        <position position="1"/>
    </location>
</feature>
<proteinExistence type="predicted"/>
<protein>
    <submittedName>
        <fullName evidence="1">Delta(14)-sterol reductase-like</fullName>
    </submittedName>
</protein>
<name>A0A392QEM7_9FABA</name>
<dbReference type="AlphaFoldDB" id="A0A392QEM7"/>
<reference evidence="1 2" key="1">
    <citation type="journal article" date="2018" name="Front. Plant Sci.">
        <title>Red Clover (Trifolium pratense) and Zigzag Clover (T. medium) - A Picture of Genomic Similarities and Differences.</title>
        <authorList>
            <person name="Dluhosova J."/>
            <person name="Istvanek J."/>
            <person name="Nedelnik J."/>
            <person name="Repkova J."/>
        </authorList>
    </citation>
    <scope>NUCLEOTIDE SEQUENCE [LARGE SCALE GENOMIC DNA]</scope>
    <source>
        <strain evidence="2">cv. 10/8</strain>
        <tissue evidence="1">Leaf</tissue>
    </source>
</reference>
<comment type="caution">
    <text evidence="1">The sequence shown here is derived from an EMBL/GenBank/DDBJ whole genome shotgun (WGS) entry which is preliminary data.</text>
</comment>
<dbReference type="Proteomes" id="UP000265520">
    <property type="component" value="Unassembled WGS sequence"/>
</dbReference>
<keyword evidence="2" id="KW-1185">Reference proteome</keyword>
<evidence type="ECO:0000313" key="1">
    <source>
        <dbReference type="EMBL" id="MCI21725.1"/>
    </source>
</evidence>
<evidence type="ECO:0000313" key="2">
    <source>
        <dbReference type="Proteomes" id="UP000265520"/>
    </source>
</evidence>
<accession>A0A392QEM7</accession>
<sequence>YMVFRGANKQKHDFKKNPKAPIWGKPPKVIGGKLLASGYWL</sequence>
<organism evidence="1 2">
    <name type="scientific">Trifolium medium</name>
    <dbReference type="NCBI Taxonomy" id="97028"/>
    <lineage>
        <taxon>Eukaryota</taxon>
        <taxon>Viridiplantae</taxon>
        <taxon>Streptophyta</taxon>
        <taxon>Embryophyta</taxon>
        <taxon>Tracheophyta</taxon>
        <taxon>Spermatophyta</taxon>
        <taxon>Magnoliopsida</taxon>
        <taxon>eudicotyledons</taxon>
        <taxon>Gunneridae</taxon>
        <taxon>Pentapetalae</taxon>
        <taxon>rosids</taxon>
        <taxon>fabids</taxon>
        <taxon>Fabales</taxon>
        <taxon>Fabaceae</taxon>
        <taxon>Papilionoideae</taxon>
        <taxon>50 kb inversion clade</taxon>
        <taxon>NPAAA clade</taxon>
        <taxon>Hologalegina</taxon>
        <taxon>IRL clade</taxon>
        <taxon>Trifolieae</taxon>
        <taxon>Trifolium</taxon>
    </lineage>
</organism>